<reference evidence="2" key="1">
    <citation type="submission" date="2022-11" db="UniProtKB">
        <authorList>
            <consortium name="WormBaseParasite"/>
        </authorList>
    </citation>
    <scope>IDENTIFICATION</scope>
</reference>
<dbReference type="AlphaFoldDB" id="A0A914D3A3"/>
<evidence type="ECO:0000313" key="1">
    <source>
        <dbReference type="Proteomes" id="UP000887540"/>
    </source>
</evidence>
<sequence length="84" mass="9918">MSRTNKMIKEVKPVNYINIVDQPKLLKNDHPGSIDEARKLIEENQTIKEIKERTNKPAFKFYLTQIEKTLADFSNKSRKRKAEE</sequence>
<keyword evidence="1" id="KW-1185">Reference proteome</keyword>
<name>A0A914D3A3_9BILA</name>
<dbReference type="WBParaSite" id="ACRNAN_scaffold1780.g23424.t1">
    <property type="protein sequence ID" value="ACRNAN_scaffold1780.g23424.t1"/>
    <property type="gene ID" value="ACRNAN_scaffold1780.g23424"/>
</dbReference>
<protein>
    <submittedName>
        <fullName evidence="2">Uncharacterized protein</fullName>
    </submittedName>
</protein>
<accession>A0A914D3A3</accession>
<organism evidence="1 2">
    <name type="scientific">Acrobeloides nanus</name>
    <dbReference type="NCBI Taxonomy" id="290746"/>
    <lineage>
        <taxon>Eukaryota</taxon>
        <taxon>Metazoa</taxon>
        <taxon>Ecdysozoa</taxon>
        <taxon>Nematoda</taxon>
        <taxon>Chromadorea</taxon>
        <taxon>Rhabditida</taxon>
        <taxon>Tylenchina</taxon>
        <taxon>Cephalobomorpha</taxon>
        <taxon>Cephaloboidea</taxon>
        <taxon>Cephalobidae</taxon>
        <taxon>Acrobeloides</taxon>
    </lineage>
</organism>
<evidence type="ECO:0000313" key="2">
    <source>
        <dbReference type="WBParaSite" id="ACRNAN_scaffold1780.g23424.t1"/>
    </source>
</evidence>
<proteinExistence type="predicted"/>
<dbReference type="Proteomes" id="UP000887540">
    <property type="component" value="Unplaced"/>
</dbReference>